<dbReference type="Proteomes" id="UP000250235">
    <property type="component" value="Unassembled WGS sequence"/>
</dbReference>
<dbReference type="OrthoDB" id="272750at2759"/>
<keyword evidence="2" id="KW-1185">Reference proteome</keyword>
<evidence type="ECO:0000313" key="2">
    <source>
        <dbReference type="Proteomes" id="UP000250235"/>
    </source>
</evidence>
<dbReference type="AlphaFoldDB" id="A0A2Z7ASY3"/>
<sequence length="275" mass="30612">MDSCFLSSNSFTKTFHVLPPRDHAKHLPNQFQSRRLSISCSQSLQEQDGHLVNSDWRAFRARLVATERISPLNKPALTADQLLPIQEAKWAHPIHEAEKSCLVIATEKLDTNHIYRRTVILLLSSGPTGLIGLILNRPSFMSIKEMDSWARHVPGPLLDGPLFFGGPYEEGLFLVNVDRETDGPKKIGVFDEVMEGLCYGTRESVGCADSKLAEAQSFRFFDGYCSWERQELSDEINAGYWSLAACSPTVIGPNCVGGVGLWEEVNELLAQSKVC</sequence>
<evidence type="ECO:0000313" key="1">
    <source>
        <dbReference type="EMBL" id="KZV25021.1"/>
    </source>
</evidence>
<dbReference type="Gene3D" id="3.40.1740.10">
    <property type="entry name" value="VC0467-like"/>
    <property type="match status" value="1"/>
</dbReference>
<proteinExistence type="predicted"/>
<dbReference type="SUPFAM" id="SSF143456">
    <property type="entry name" value="VC0467-like"/>
    <property type="match status" value="1"/>
</dbReference>
<dbReference type="PANTHER" id="PTHR31984">
    <property type="entry name" value="TRANSPORTER, PUTATIVE (DUF179)-RELATED"/>
    <property type="match status" value="1"/>
</dbReference>
<gene>
    <name evidence="1" type="ORF">F511_01991</name>
</gene>
<dbReference type="InterPro" id="IPR003774">
    <property type="entry name" value="AlgH-like"/>
</dbReference>
<reference evidence="1 2" key="1">
    <citation type="journal article" date="2015" name="Proc. Natl. Acad. Sci. U.S.A.">
        <title>The resurrection genome of Boea hygrometrica: A blueprint for survival of dehydration.</title>
        <authorList>
            <person name="Xiao L."/>
            <person name="Yang G."/>
            <person name="Zhang L."/>
            <person name="Yang X."/>
            <person name="Zhao S."/>
            <person name="Ji Z."/>
            <person name="Zhou Q."/>
            <person name="Hu M."/>
            <person name="Wang Y."/>
            <person name="Chen M."/>
            <person name="Xu Y."/>
            <person name="Jin H."/>
            <person name="Xiao X."/>
            <person name="Hu G."/>
            <person name="Bao F."/>
            <person name="Hu Y."/>
            <person name="Wan P."/>
            <person name="Li L."/>
            <person name="Deng X."/>
            <person name="Kuang T."/>
            <person name="Xiang C."/>
            <person name="Zhu J.K."/>
            <person name="Oliver M.J."/>
            <person name="He Y."/>
        </authorList>
    </citation>
    <scope>NUCLEOTIDE SEQUENCE [LARGE SCALE GENOMIC DNA]</scope>
    <source>
        <strain evidence="2">cv. XS01</strain>
    </source>
</reference>
<dbReference type="EMBL" id="KV012487">
    <property type="protein sequence ID" value="KZV25021.1"/>
    <property type="molecule type" value="Genomic_DNA"/>
</dbReference>
<dbReference type="PANTHER" id="PTHR31984:SF1">
    <property type="entry name" value="OS10G0330400 PROTEIN"/>
    <property type="match status" value="1"/>
</dbReference>
<organism evidence="1 2">
    <name type="scientific">Dorcoceras hygrometricum</name>
    <dbReference type="NCBI Taxonomy" id="472368"/>
    <lineage>
        <taxon>Eukaryota</taxon>
        <taxon>Viridiplantae</taxon>
        <taxon>Streptophyta</taxon>
        <taxon>Embryophyta</taxon>
        <taxon>Tracheophyta</taxon>
        <taxon>Spermatophyta</taxon>
        <taxon>Magnoliopsida</taxon>
        <taxon>eudicotyledons</taxon>
        <taxon>Gunneridae</taxon>
        <taxon>Pentapetalae</taxon>
        <taxon>asterids</taxon>
        <taxon>lamiids</taxon>
        <taxon>Lamiales</taxon>
        <taxon>Gesneriaceae</taxon>
        <taxon>Didymocarpoideae</taxon>
        <taxon>Trichosporeae</taxon>
        <taxon>Loxocarpinae</taxon>
        <taxon>Dorcoceras</taxon>
    </lineage>
</organism>
<name>A0A2Z7ASY3_9LAMI</name>
<dbReference type="Pfam" id="PF02622">
    <property type="entry name" value="DUF179"/>
    <property type="match status" value="1"/>
</dbReference>
<accession>A0A2Z7ASY3</accession>
<protein>
    <submittedName>
        <fullName evidence="1">Uncharacterized protein</fullName>
    </submittedName>
</protein>